<evidence type="ECO:0000313" key="3">
    <source>
        <dbReference type="Proteomes" id="UP001143372"/>
    </source>
</evidence>
<keyword evidence="3" id="KW-1185">Reference proteome</keyword>
<feature type="transmembrane region" description="Helical" evidence="1">
    <location>
        <begin position="21"/>
        <end position="43"/>
    </location>
</feature>
<dbReference type="AlphaFoldDB" id="A0A9W6J1J2"/>
<feature type="transmembrane region" description="Helical" evidence="1">
    <location>
        <begin position="213"/>
        <end position="236"/>
    </location>
</feature>
<proteinExistence type="predicted"/>
<evidence type="ECO:0000313" key="2">
    <source>
        <dbReference type="EMBL" id="GLK67673.1"/>
    </source>
</evidence>
<feature type="transmembrane region" description="Helical" evidence="1">
    <location>
        <begin position="186"/>
        <end position="207"/>
    </location>
</feature>
<comment type="caution">
    <text evidence="2">The sequence shown here is derived from an EMBL/GenBank/DDBJ whole genome shotgun (WGS) entry which is preliminary data.</text>
</comment>
<dbReference type="RefSeq" id="WP_271167927.1">
    <property type="nucleotide sequence ID" value="NZ_BSFI01000007.1"/>
</dbReference>
<accession>A0A9W6J1J2</accession>
<dbReference type="EMBL" id="BSFI01000007">
    <property type="protein sequence ID" value="GLK67673.1"/>
    <property type="molecule type" value="Genomic_DNA"/>
</dbReference>
<evidence type="ECO:0000256" key="1">
    <source>
        <dbReference type="SAM" id="Phobius"/>
    </source>
</evidence>
<sequence>MIDKPPGAFELAKEAFSGAAAAARAMPALFLVSFLLFAAASWFTERSQPADPKDALAVASLLPVVVFGAIVSSVLAVAVHRFYLLSERNGLMSLLERHSRTVAEFMVTMLAFNFILIITMQILRLGDVERPLTVLIAFLLFVVVCLVFLYGMLRLSLIFPAIAVETPGRSLASAYRAGRGLVWRQICAGALLAVPLFVLPLAARLALAGSPAGAVAAALVRGAATLALTAVFVVLASRLFVWRQERWNGTDAFRIGAT</sequence>
<feature type="transmembrane region" description="Helical" evidence="1">
    <location>
        <begin position="132"/>
        <end position="153"/>
    </location>
</feature>
<reference evidence="2" key="1">
    <citation type="journal article" date="2014" name="Int. J. Syst. Evol. Microbiol.">
        <title>Complete genome sequence of Corynebacterium casei LMG S-19264T (=DSM 44701T), isolated from a smear-ripened cheese.</title>
        <authorList>
            <consortium name="US DOE Joint Genome Institute (JGI-PGF)"/>
            <person name="Walter F."/>
            <person name="Albersmeier A."/>
            <person name="Kalinowski J."/>
            <person name="Ruckert C."/>
        </authorList>
    </citation>
    <scope>NUCLEOTIDE SEQUENCE</scope>
    <source>
        <strain evidence="2">VKM B-2347</strain>
    </source>
</reference>
<keyword evidence="1" id="KW-1133">Transmembrane helix</keyword>
<name>A0A9W6J1J2_9HYPH</name>
<protein>
    <submittedName>
        <fullName evidence="2">Uncharacterized protein</fullName>
    </submittedName>
</protein>
<dbReference type="Proteomes" id="UP001143372">
    <property type="component" value="Unassembled WGS sequence"/>
</dbReference>
<reference evidence="2" key="2">
    <citation type="submission" date="2023-01" db="EMBL/GenBank/DDBJ databases">
        <authorList>
            <person name="Sun Q."/>
            <person name="Evtushenko L."/>
        </authorList>
    </citation>
    <scope>NUCLEOTIDE SEQUENCE</scope>
    <source>
        <strain evidence="2">VKM B-2347</strain>
    </source>
</reference>
<gene>
    <name evidence="2" type="ORF">GCM10008179_13110</name>
</gene>
<keyword evidence="1" id="KW-0812">Transmembrane</keyword>
<keyword evidence="1" id="KW-0472">Membrane</keyword>
<feature type="transmembrane region" description="Helical" evidence="1">
    <location>
        <begin position="105"/>
        <end position="126"/>
    </location>
</feature>
<organism evidence="2 3">
    <name type="scientific">Hansschlegelia plantiphila</name>
    <dbReference type="NCBI Taxonomy" id="374655"/>
    <lineage>
        <taxon>Bacteria</taxon>
        <taxon>Pseudomonadati</taxon>
        <taxon>Pseudomonadota</taxon>
        <taxon>Alphaproteobacteria</taxon>
        <taxon>Hyphomicrobiales</taxon>
        <taxon>Methylopilaceae</taxon>
        <taxon>Hansschlegelia</taxon>
    </lineage>
</organism>
<feature type="transmembrane region" description="Helical" evidence="1">
    <location>
        <begin position="55"/>
        <end position="84"/>
    </location>
</feature>